<evidence type="ECO:0000256" key="1">
    <source>
        <dbReference type="SAM" id="MobiDB-lite"/>
    </source>
</evidence>
<accession>A0AAE1RPQ1</accession>
<comment type="caution">
    <text evidence="2">The sequence shown here is derived from an EMBL/GenBank/DDBJ whole genome shotgun (WGS) entry which is preliminary data.</text>
</comment>
<proteinExistence type="predicted"/>
<feature type="region of interest" description="Disordered" evidence="1">
    <location>
        <begin position="109"/>
        <end position="132"/>
    </location>
</feature>
<dbReference type="InterPro" id="IPR013885">
    <property type="entry name" value="DUF1764_euk"/>
</dbReference>
<dbReference type="PANTHER" id="PTHR34066">
    <property type="entry name" value="GROWTH FACTOR 2"/>
    <property type="match status" value="1"/>
</dbReference>
<reference evidence="2" key="1">
    <citation type="submission" date="2023-12" db="EMBL/GenBank/DDBJ databases">
        <title>Genome assembly of Anisodus tanguticus.</title>
        <authorList>
            <person name="Wang Y.-J."/>
        </authorList>
    </citation>
    <scope>NUCLEOTIDE SEQUENCE</scope>
    <source>
        <strain evidence="2">KB-2021</strain>
        <tissue evidence="2">Leaf</tissue>
    </source>
</reference>
<name>A0AAE1RPQ1_9SOLA</name>
<dbReference type="Pfam" id="PF08576">
    <property type="entry name" value="DUF1764"/>
    <property type="match status" value="1"/>
</dbReference>
<dbReference type="EMBL" id="JAVYJV010000014">
    <property type="protein sequence ID" value="KAK4354801.1"/>
    <property type="molecule type" value="Genomic_DNA"/>
</dbReference>
<feature type="region of interest" description="Disordered" evidence="1">
    <location>
        <begin position="1"/>
        <end position="77"/>
    </location>
</feature>
<sequence length="132" mass="14528">MPKKSNSKNPKPVEASASTLIIEKEKPISSSTKPKKTITEIDEIFAGKKRKKPENQEKTNGVTVKDPKKVKKSSRIPKDDVLTEVPRNPRKKTGDGFTVYTEEELGIGKSNAGAHSGGPCKVFLDTTPRPWI</sequence>
<gene>
    <name evidence="2" type="ORF">RND71_026995</name>
</gene>
<dbReference type="PANTHER" id="PTHR34066:SF1">
    <property type="entry name" value="DUF1764 FAMILY PROTEIN"/>
    <property type="match status" value="1"/>
</dbReference>
<evidence type="ECO:0000313" key="3">
    <source>
        <dbReference type="Proteomes" id="UP001291623"/>
    </source>
</evidence>
<protein>
    <submittedName>
        <fullName evidence="2">Uncharacterized protein</fullName>
    </submittedName>
</protein>
<dbReference type="Proteomes" id="UP001291623">
    <property type="component" value="Unassembled WGS sequence"/>
</dbReference>
<evidence type="ECO:0000313" key="2">
    <source>
        <dbReference type="EMBL" id="KAK4354801.1"/>
    </source>
</evidence>
<dbReference type="AlphaFoldDB" id="A0AAE1RPQ1"/>
<keyword evidence="3" id="KW-1185">Reference proteome</keyword>
<organism evidence="2 3">
    <name type="scientific">Anisodus tanguticus</name>
    <dbReference type="NCBI Taxonomy" id="243964"/>
    <lineage>
        <taxon>Eukaryota</taxon>
        <taxon>Viridiplantae</taxon>
        <taxon>Streptophyta</taxon>
        <taxon>Embryophyta</taxon>
        <taxon>Tracheophyta</taxon>
        <taxon>Spermatophyta</taxon>
        <taxon>Magnoliopsida</taxon>
        <taxon>eudicotyledons</taxon>
        <taxon>Gunneridae</taxon>
        <taxon>Pentapetalae</taxon>
        <taxon>asterids</taxon>
        <taxon>lamiids</taxon>
        <taxon>Solanales</taxon>
        <taxon>Solanaceae</taxon>
        <taxon>Solanoideae</taxon>
        <taxon>Hyoscyameae</taxon>
        <taxon>Anisodus</taxon>
    </lineage>
</organism>